<sequence>MLLINDSLIGIGKLIKNSNGVWHLTVHEKYGGILTRLSKQDIIRSYDTDVTAFKIIFSVFSLLAVGTFAYLVYKGTRDPDYLRANGHPEQHPVPQDLRPNAPPSEEPTSVPEHLSCIICLTDKSHYIMQPCGHIGLCAECCNSLQNQNQKQCPICRQDIQSFQRVYHS</sequence>
<evidence type="ECO:0000313" key="9">
    <source>
        <dbReference type="EMBL" id="CAF4276484.1"/>
    </source>
</evidence>
<dbReference type="OrthoDB" id="66726at2759"/>
<dbReference type="SMART" id="SM00184">
    <property type="entry name" value="RING"/>
    <property type="match status" value="1"/>
</dbReference>
<keyword evidence="1 3" id="KW-0479">Metal-binding</keyword>
<dbReference type="Proteomes" id="UP000682733">
    <property type="component" value="Unassembled WGS sequence"/>
</dbReference>
<dbReference type="SUPFAM" id="SSF57850">
    <property type="entry name" value="RING/U-box"/>
    <property type="match status" value="1"/>
</dbReference>
<evidence type="ECO:0000256" key="1">
    <source>
        <dbReference type="ARBA" id="ARBA00022771"/>
    </source>
</evidence>
<dbReference type="EMBL" id="CAJNOQ010042843">
    <property type="protein sequence ID" value="CAF1628383.1"/>
    <property type="molecule type" value="Genomic_DNA"/>
</dbReference>
<evidence type="ECO:0000256" key="2">
    <source>
        <dbReference type="ARBA" id="ARBA00022833"/>
    </source>
</evidence>
<evidence type="ECO:0000313" key="7">
    <source>
        <dbReference type="EMBL" id="CAF1486639.1"/>
    </source>
</evidence>
<feature type="region of interest" description="Disordered" evidence="4">
    <location>
        <begin position="83"/>
        <end position="110"/>
    </location>
</feature>
<accession>A0A816CTB6</accession>
<keyword evidence="5" id="KW-0472">Membrane</keyword>
<name>A0A816CTB6_9BILA</name>
<dbReference type="AlphaFoldDB" id="A0A816CTB6"/>
<dbReference type="EMBL" id="CAJNOK010032692">
    <property type="protein sequence ID" value="CAF1486639.1"/>
    <property type="molecule type" value="Genomic_DNA"/>
</dbReference>
<keyword evidence="11" id="KW-1185">Reference proteome</keyword>
<keyword evidence="5" id="KW-1133">Transmembrane helix</keyword>
<dbReference type="Gene3D" id="3.30.40.10">
    <property type="entry name" value="Zinc/RING finger domain, C3HC4 (zinc finger)"/>
    <property type="match status" value="1"/>
</dbReference>
<reference evidence="8" key="1">
    <citation type="submission" date="2021-02" db="EMBL/GenBank/DDBJ databases">
        <authorList>
            <person name="Nowell W R."/>
        </authorList>
    </citation>
    <scope>NUCLEOTIDE SEQUENCE</scope>
</reference>
<dbReference type="Proteomes" id="UP000681722">
    <property type="component" value="Unassembled WGS sequence"/>
</dbReference>
<dbReference type="Proteomes" id="UP000663829">
    <property type="component" value="Unassembled WGS sequence"/>
</dbReference>
<keyword evidence="5" id="KW-0812">Transmembrane</keyword>
<protein>
    <recommendedName>
        <fullName evidence="6">RING-type domain-containing protein</fullName>
    </recommendedName>
</protein>
<evidence type="ECO:0000256" key="5">
    <source>
        <dbReference type="SAM" id="Phobius"/>
    </source>
</evidence>
<dbReference type="InterPro" id="IPR044247">
    <property type="entry name" value="SPL2-like"/>
</dbReference>
<organism evidence="8 11">
    <name type="scientific">Didymodactylos carnosus</name>
    <dbReference type="NCBI Taxonomy" id="1234261"/>
    <lineage>
        <taxon>Eukaryota</taxon>
        <taxon>Metazoa</taxon>
        <taxon>Spiralia</taxon>
        <taxon>Gnathifera</taxon>
        <taxon>Rotifera</taxon>
        <taxon>Eurotatoria</taxon>
        <taxon>Bdelloidea</taxon>
        <taxon>Philodinida</taxon>
        <taxon>Philodinidae</taxon>
        <taxon>Didymodactylos</taxon>
    </lineage>
</organism>
<dbReference type="PANTHER" id="PTHR47355">
    <property type="entry name" value="E3 UBIQUITIN-PROTEIN LIGASE SPL2"/>
    <property type="match status" value="1"/>
</dbReference>
<dbReference type="PROSITE" id="PS50089">
    <property type="entry name" value="ZF_RING_2"/>
    <property type="match status" value="1"/>
</dbReference>
<dbReference type="InterPro" id="IPR001841">
    <property type="entry name" value="Znf_RING"/>
</dbReference>
<feature type="transmembrane region" description="Helical" evidence="5">
    <location>
        <begin position="55"/>
        <end position="73"/>
    </location>
</feature>
<keyword evidence="1 3" id="KW-0863">Zinc-finger</keyword>
<feature type="domain" description="RING-type" evidence="6">
    <location>
        <begin position="116"/>
        <end position="156"/>
    </location>
</feature>
<evidence type="ECO:0000313" key="11">
    <source>
        <dbReference type="Proteomes" id="UP000663829"/>
    </source>
</evidence>
<comment type="caution">
    <text evidence="8">The sequence shown here is derived from an EMBL/GenBank/DDBJ whole genome shotgun (WGS) entry which is preliminary data.</text>
</comment>
<gene>
    <name evidence="8" type="ORF">GPM918_LOCUS44200</name>
    <name evidence="7" type="ORF">OVA965_LOCUS36303</name>
    <name evidence="10" type="ORF">SRO942_LOCUS45941</name>
    <name evidence="9" type="ORF">TMI583_LOCUS37316</name>
</gene>
<evidence type="ECO:0000259" key="6">
    <source>
        <dbReference type="PROSITE" id="PS50089"/>
    </source>
</evidence>
<dbReference type="EMBL" id="CAJOBA010054655">
    <property type="protein sequence ID" value="CAF4276484.1"/>
    <property type="molecule type" value="Genomic_DNA"/>
</dbReference>
<dbReference type="InterPro" id="IPR013083">
    <property type="entry name" value="Znf_RING/FYVE/PHD"/>
</dbReference>
<proteinExistence type="predicted"/>
<evidence type="ECO:0000313" key="10">
    <source>
        <dbReference type="EMBL" id="CAF4524840.1"/>
    </source>
</evidence>
<evidence type="ECO:0000313" key="8">
    <source>
        <dbReference type="EMBL" id="CAF1628383.1"/>
    </source>
</evidence>
<dbReference type="Proteomes" id="UP000677228">
    <property type="component" value="Unassembled WGS sequence"/>
</dbReference>
<evidence type="ECO:0000256" key="4">
    <source>
        <dbReference type="SAM" id="MobiDB-lite"/>
    </source>
</evidence>
<dbReference type="Pfam" id="PF13920">
    <property type="entry name" value="zf-C3HC4_3"/>
    <property type="match status" value="1"/>
</dbReference>
<dbReference type="GO" id="GO:0008270">
    <property type="term" value="F:zinc ion binding"/>
    <property type="evidence" value="ECO:0007669"/>
    <property type="project" value="UniProtKB-KW"/>
</dbReference>
<dbReference type="PANTHER" id="PTHR47355:SF1">
    <property type="entry name" value="E3 UBIQUITIN-PROTEIN LIGASE SPL2"/>
    <property type="match status" value="1"/>
</dbReference>
<keyword evidence="2" id="KW-0862">Zinc</keyword>
<dbReference type="EMBL" id="CAJOBC010110490">
    <property type="protein sequence ID" value="CAF4524840.1"/>
    <property type="molecule type" value="Genomic_DNA"/>
</dbReference>
<evidence type="ECO:0000256" key="3">
    <source>
        <dbReference type="PROSITE-ProRule" id="PRU00175"/>
    </source>
</evidence>
<dbReference type="GO" id="GO:0004842">
    <property type="term" value="F:ubiquitin-protein transferase activity"/>
    <property type="evidence" value="ECO:0007669"/>
    <property type="project" value="InterPro"/>
</dbReference>